<feature type="transmembrane region" description="Helical" evidence="1">
    <location>
        <begin position="121"/>
        <end position="142"/>
    </location>
</feature>
<organism evidence="2 3">
    <name type="scientific">Candidatus Thiodictyon syntrophicum</name>
    <dbReference type="NCBI Taxonomy" id="1166950"/>
    <lineage>
        <taxon>Bacteria</taxon>
        <taxon>Pseudomonadati</taxon>
        <taxon>Pseudomonadota</taxon>
        <taxon>Gammaproteobacteria</taxon>
        <taxon>Chromatiales</taxon>
        <taxon>Chromatiaceae</taxon>
        <taxon>Thiodictyon</taxon>
    </lineage>
</organism>
<evidence type="ECO:0000256" key="1">
    <source>
        <dbReference type="SAM" id="Phobius"/>
    </source>
</evidence>
<keyword evidence="1" id="KW-0812">Transmembrane</keyword>
<evidence type="ECO:0000313" key="3">
    <source>
        <dbReference type="Proteomes" id="UP000232638"/>
    </source>
</evidence>
<evidence type="ECO:0008006" key="4">
    <source>
        <dbReference type="Google" id="ProtNLM"/>
    </source>
</evidence>
<proteinExistence type="predicted"/>
<dbReference type="AlphaFoldDB" id="A0A2K8UAZ8"/>
<name>A0A2K8UAZ8_9GAMM</name>
<sequence>MPSSQAVVLNRFENGRLAPGVEPDALQAGASAVAWGAILAGAAAAAALSLILLILGTGLGLSAVSPWMNRGISANTFGVSTILWVIFTQILASALGGYLAGRLRTRWIAVPADEVYFRDTAHGFLAWAIASLATAALLASVITSIVGSGIQVGAAQDAGTAVAATTMAESDREGGPMGYFVDSLFRKDLNAAPAAAVPDRRDALAASAAEQPAAEVARIFINDIRAGTMPEQDTRYVGQVVALRTGLTQAAAEQRVTEAFARLQATLREAQTTATEAADTARKATADASLWLFVSLLAGAFCASLVAIYGGRQRDFSPPPAI</sequence>
<evidence type="ECO:0000313" key="2">
    <source>
        <dbReference type="EMBL" id="AUB82752.1"/>
    </source>
</evidence>
<feature type="transmembrane region" description="Helical" evidence="1">
    <location>
        <begin position="290"/>
        <end position="310"/>
    </location>
</feature>
<accession>A0A2K8UAZ8</accession>
<feature type="transmembrane region" description="Helical" evidence="1">
    <location>
        <begin position="32"/>
        <end position="55"/>
    </location>
</feature>
<keyword evidence="1" id="KW-1133">Transmembrane helix</keyword>
<dbReference type="KEGG" id="tsy:THSYN_18615"/>
<feature type="transmembrane region" description="Helical" evidence="1">
    <location>
        <begin position="76"/>
        <end position="101"/>
    </location>
</feature>
<keyword evidence="3" id="KW-1185">Reference proteome</keyword>
<protein>
    <recommendedName>
        <fullName evidence="4">Transmembrane protein</fullName>
    </recommendedName>
</protein>
<reference evidence="2 3" key="1">
    <citation type="submission" date="2017-03" db="EMBL/GenBank/DDBJ databases">
        <title>Complete genome sequence of Candidatus 'Thiodictyon syntrophicum' sp. nov. strain Cad16T, a photolithoautotroph purple sulfur bacterium isolated from an alpine meromictic lake.</title>
        <authorList>
            <person name="Luedin S.M."/>
            <person name="Pothier J.F."/>
            <person name="Danza F."/>
            <person name="Storelli N."/>
            <person name="Wittwer M."/>
            <person name="Tonolla M."/>
        </authorList>
    </citation>
    <scope>NUCLEOTIDE SEQUENCE [LARGE SCALE GENOMIC DNA]</scope>
    <source>
        <strain evidence="2 3">Cad16T</strain>
    </source>
</reference>
<gene>
    <name evidence="2" type="ORF">THSYN_18615</name>
</gene>
<keyword evidence="1" id="KW-0472">Membrane</keyword>
<dbReference type="EMBL" id="CP020370">
    <property type="protein sequence ID" value="AUB82752.1"/>
    <property type="molecule type" value="Genomic_DNA"/>
</dbReference>
<dbReference type="Proteomes" id="UP000232638">
    <property type="component" value="Chromosome"/>
</dbReference>